<dbReference type="AlphaFoldDB" id="A0A0A9FVW2"/>
<reference evidence="1" key="1">
    <citation type="submission" date="2014-09" db="EMBL/GenBank/DDBJ databases">
        <authorList>
            <person name="Magalhaes I.L.F."/>
            <person name="Oliveira U."/>
            <person name="Santos F.R."/>
            <person name="Vidigal T.H.D.A."/>
            <person name="Brescovit A.D."/>
            <person name="Santos A.J."/>
        </authorList>
    </citation>
    <scope>NUCLEOTIDE SEQUENCE</scope>
    <source>
        <tissue evidence="1">Shoot tissue taken approximately 20 cm above the soil surface</tissue>
    </source>
</reference>
<sequence length="47" mass="5386">MNKETKKPKIGFSGSCTCYSTLQCATARELKPHQTHPNSFRIYMHTI</sequence>
<protein>
    <submittedName>
        <fullName evidence="1">Uncharacterized protein</fullName>
    </submittedName>
</protein>
<organism evidence="1">
    <name type="scientific">Arundo donax</name>
    <name type="common">Giant reed</name>
    <name type="synonym">Donax arundinaceus</name>
    <dbReference type="NCBI Taxonomy" id="35708"/>
    <lineage>
        <taxon>Eukaryota</taxon>
        <taxon>Viridiplantae</taxon>
        <taxon>Streptophyta</taxon>
        <taxon>Embryophyta</taxon>
        <taxon>Tracheophyta</taxon>
        <taxon>Spermatophyta</taxon>
        <taxon>Magnoliopsida</taxon>
        <taxon>Liliopsida</taxon>
        <taxon>Poales</taxon>
        <taxon>Poaceae</taxon>
        <taxon>PACMAD clade</taxon>
        <taxon>Arundinoideae</taxon>
        <taxon>Arundineae</taxon>
        <taxon>Arundo</taxon>
    </lineage>
</organism>
<dbReference type="EMBL" id="GBRH01183450">
    <property type="protein sequence ID" value="JAE14446.1"/>
    <property type="molecule type" value="Transcribed_RNA"/>
</dbReference>
<accession>A0A0A9FVW2</accession>
<reference evidence="1" key="2">
    <citation type="journal article" date="2015" name="Data Brief">
        <title>Shoot transcriptome of the giant reed, Arundo donax.</title>
        <authorList>
            <person name="Barrero R.A."/>
            <person name="Guerrero F.D."/>
            <person name="Moolhuijzen P."/>
            <person name="Goolsby J.A."/>
            <person name="Tidwell J."/>
            <person name="Bellgard S.E."/>
            <person name="Bellgard M.I."/>
        </authorList>
    </citation>
    <scope>NUCLEOTIDE SEQUENCE</scope>
    <source>
        <tissue evidence="1">Shoot tissue taken approximately 20 cm above the soil surface</tissue>
    </source>
</reference>
<name>A0A0A9FVW2_ARUDO</name>
<proteinExistence type="predicted"/>
<evidence type="ECO:0000313" key="1">
    <source>
        <dbReference type="EMBL" id="JAE14446.1"/>
    </source>
</evidence>